<feature type="non-terminal residue" evidence="7">
    <location>
        <position position="220"/>
    </location>
</feature>
<dbReference type="InterPro" id="IPR000571">
    <property type="entry name" value="Znf_CCCH"/>
</dbReference>
<evidence type="ECO:0000256" key="3">
    <source>
        <dbReference type="ARBA" id="ARBA00022833"/>
    </source>
</evidence>
<dbReference type="OrthoDB" id="387309at2759"/>
<dbReference type="GO" id="GO:0008270">
    <property type="term" value="F:zinc ion binding"/>
    <property type="evidence" value="ECO:0007669"/>
    <property type="project" value="UniProtKB-KW"/>
</dbReference>
<organism evidence="7 8">
    <name type="scientific">Cystoisospora suis</name>
    <dbReference type="NCBI Taxonomy" id="483139"/>
    <lineage>
        <taxon>Eukaryota</taxon>
        <taxon>Sar</taxon>
        <taxon>Alveolata</taxon>
        <taxon>Apicomplexa</taxon>
        <taxon>Conoidasida</taxon>
        <taxon>Coccidia</taxon>
        <taxon>Eucoccidiorida</taxon>
        <taxon>Eimeriorina</taxon>
        <taxon>Sarcocystidae</taxon>
        <taxon>Cystoisospora</taxon>
    </lineage>
</organism>
<evidence type="ECO:0000259" key="6">
    <source>
        <dbReference type="PROSITE" id="PS50103"/>
    </source>
</evidence>
<dbReference type="InterPro" id="IPR036855">
    <property type="entry name" value="Znf_CCCH_sf"/>
</dbReference>
<feature type="domain" description="C3H1-type" evidence="6">
    <location>
        <begin position="172"/>
        <end position="201"/>
    </location>
</feature>
<sequence length="220" mass="23445">MRNRSLNTHTDYGNSTGMGYLDSTQSSRPHGGGGLNCSSIPTMANIGTAGAPATLTAGEGVGDGRRERGDEGRWEGQQQGRRNERARCFGTPDQGPGGVLVGNSAGGVSRVMGGYQQKQLANEGRDDLFQVKAYRGNANHFSNSHTAAPGTSHHTNSSHVGSCGEVDDVDPFYKTKMCPFMKGGRRTCPKEGNCTFAHSSAELRAPPDFRKTKLCRYSNG</sequence>
<feature type="zinc finger region" description="C3H1-type" evidence="4">
    <location>
        <begin position="172"/>
        <end position="201"/>
    </location>
</feature>
<feature type="region of interest" description="Disordered" evidence="5">
    <location>
        <begin position="50"/>
        <end position="99"/>
    </location>
</feature>
<dbReference type="GeneID" id="94434535"/>
<gene>
    <name evidence="7" type="ORF">CSUI_011223</name>
</gene>
<feature type="region of interest" description="Disordered" evidence="5">
    <location>
        <begin position="140"/>
        <end position="159"/>
    </location>
</feature>
<dbReference type="Proteomes" id="UP000221165">
    <property type="component" value="Unassembled WGS sequence"/>
</dbReference>
<dbReference type="PROSITE" id="PS50103">
    <property type="entry name" value="ZF_C3H1"/>
    <property type="match status" value="1"/>
</dbReference>
<dbReference type="SUPFAM" id="SSF90229">
    <property type="entry name" value="CCCH zinc finger"/>
    <property type="match status" value="1"/>
</dbReference>
<name>A0A2C6KF57_9APIC</name>
<accession>A0A2C6KF57</accession>
<keyword evidence="3 4" id="KW-0862">Zinc</keyword>
<keyword evidence="2 4" id="KW-0863">Zinc-finger</keyword>
<feature type="region of interest" description="Disordered" evidence="5">
    <location>
        <begin position="1"/>
        <end position="33"/>
    </location>
</feature>
<evidence type="ECO:0000313" key="8">
    <source>
        <dbReference type="Proteomes" id="UP000221165"/>
    </source>
</evidence>
<dbReference type="VEuPathDB" id="ToxoDB:CSUI_011223"/>
<feature type="compositionally biased region" description="Polar residues" evidence="5">
    <location>
        <begin position="1"/>
        <end position="28"/>
    </location>
</feature>
<dbReference type="EMBL" id="MIGC01010210">
    <property type="protein sequence ID" value="PHJ14966.1"/>
    <property type="molecule type" value="Genomic_DNA"/>
</dbReference>
<dbReference type="Gene3D" id="4.10.1000.10">
    <property type="entry name" value="Zinc finger, CCCH-type"/>
    <property type="match status" value="1"/>
</dbReference>
<reference evidence="7 8" key="1">
    <citation type="journal article" date="2017" name="Int. J. Parasitol.">
        <title>The genome of the protozoan parasite Cystoisospora suis and a reverse vaccinology approach to identify vaccine candidates.</title>
        <authorList>
            <person name="Palmieri N."/>
            <person name="Shrestha A."/>
            <person name="Ruttkowski B."/>
            <person name="Beck T."/>
            <person name="Vogl C."/>
            <person name="Tomley F."/>
            <person name="Blake D.P."/>
            <person name="Joachim A."/>
        </authorList>
    </citation>
    <scope>NUCLEOTIDE SEQUENCE [LARGE SCALE GENOMIC DNA]</scope>
    <source>
        <strain evidence="7 8">Wien I</strain>
    </source>
</reference>
<keyword evidence="1 4" id="KW-0479">Metal-binding</keyword>
<evidence type="ECO:0000256" key="1">
    <source>
        <dbReference type="ARBA" id="ARBA00022723"/>
    </source>
</evidence>
<proteinExistence type="predicted"/>
<dbReference type="RefSeq" id="XP_067916700.1">
    <property type="nucleotide sequence ID" value="XM_068071324.1"/>
</dbReference>
<dbReference type="AlphaFoldDB" id="A0A2C6KF57"/>
<keyword evidence="8" id="KW-1185">Reference proteome</keyword>
<evidence type="ECO:0000256" key="5">
    <source>
        <dbReference type="SAM" id="MobiDB-lite"/>
    </source>
</evidence>
<evidence type="ECO:0000256" key="2">
    <source>
        <dbReference type="ARBA" id="ARBA00022771"/>
    </source>
</evidence>
<comment type="caution">
    <text evidence="7">The sequence shown here is derived from an EMBL/GenBank/DDBJ whole genome shotgun (WGS) entry which is preliminary data.</text>
</comment>
<evidence type="ECO:0000313" key="7">
    <source>
        <dbReference type="EMBL" id="PHJ14966.1"/>
    </source>
</evidence>
<evidence type="ECO:0000256" key="4">
    <source>
        <dbReference type="PROSITE-ProRule" id="PRU00723"/>
    </source>
</evidence>
<protein>
    <submittedName>
        <fullName evidence="7">Zinc finger containing protein</fullName>
    </submittedName>
</protein>
<feature type="compositionally biased region" description="Basic and acidic residues" evidence="5">
    <location>
        <begin position="62"/>
        <end position="74"/>
    </location>
</feature>